<dbReference type="PANTHER" id="PTHR30249">
    <property type="entry name" value="PUTATIVE SEROTONIN TRANSPORTER"/>
    <property type="match status" value="1"/>
</dbReference>
<keyword evidence="3 5" id="KW-1133">Transmembrane helix</keyword>
<dbReference type="eggNOG" id="COG1346">
    <property type="taxonomic scope" value="Bacteria"/>
</dbReference>
<dbReference type="STRING" id="635013.TherJR_0635"/>
<organism evidence="6 7">
    <name type="scientific">Thermincola potens (strain JR)</name>
    <dbReference type="NCBI Taxonomy" id="635013"/>
    <lineage>
        <taxon>Bacteria</taxon>
        <taxon>Bacillati</taxon>
        <taxon>Bacillota</taxon>
        <taxon>Clostridia</taxon>
        <taxon>Eubacteriales</taxon>
        <taxon>Thermincolaceae</taxon>
        <taxon>Thermincola</taxon>
    </lineage>
</organism>
<name>D5XBW0_THEPJ</name>
<evidence type="ECO:0000256" key="3">
    <source>
        <dbReference type="ARBA" id="ARBA00022989"/>
    </source>
</evidence>
<dbReference type="InterPro" id="IPR007300">
    <property type="entry name" value="CidB/LrgB"/>
</dbReference>
<evidence type="ECO:0000313" key="6">
    <source>
        <dbReference type="EMBL" id="ADG81508.1"/>
    </source>
</evidence>
<dbReference type="HOGENOM" id="CLU_082099_1_0_9"/>
<dbReference type="AlphaFoldDB" id="D5XBW0"/>
<reference evidence="6 7" key="1">
    <citation type="submission" date="2010-05" db="EMBL/GenBank/DDBJ databases">
        <title>Complete sequence of Thermincola sp. JR.</title>
        <authorList>
            <consortium name="US DOE Joint Genome Institute"/>
            <person name="Lucas S."/>
            <person name="Copeland A."/>
            <person name="Lapidus A."/>
            <person name="Cheng J.-F."/>
            <person name="Bruce D."/>
            <person name="Goodwin L."/>
            <person name="Pitluck S."/>
            <person name="Chertkov O."/>
            <person name="Detter J.C."/>
            <person name="Han C."/>
            <person name="Tapia R."/>
            <person name="Land M."/>
            <person name="Hauser L."/>
            <person name="Kyrpides N."/>
            <person name="Mikhailova N."/>
            <person name="Hazen T.C."/>
            <person name="Woyke T."/>
        </authorList>
    </citation>
    <scope>NUCLEOTIDE SEQUENCE [LARGE SCALE GENOMIC DNA]</scope>
    <source>
        <strain evidence="6 7">JR</strain>
    </source>
</reference>
<proteinExistence type="predicted"/>
<protein>
    <submittedName>
        <fullName evidence="6">LrgB family protein</fullName>
    </submittedName>
</protein>
<keyword evidence="7" id="KW-1185">Reference proteome</keyword>
<feature type="transmembrane region" description="Helical" evidence="5">
    <location>
        <begin position="37"/>
        <end position="58"/>
    </location>
</feature>
<evidence type="ECO:0000313" key="7">
    <source>
        <dbReference type="Proteomes" id="UP000002377"/>
    </source>
</evidence>
<dbReference type="Proteomes" id="UP000002377">
    <property type="component" value="Chromosome"/>
</dbReference>
<evidence type="ECO:0000256" key="5">
    <source>
        <dbReference type="SAM" id="Phobius"/>
    </source>
</evidence>
<comment type="subcellular location">
    <subcellularLocation>
        <location evidence="1">Membrane</location>
        <topology evidence="1">Multi-pass membrane protein</topology>
    </subcellularLocation>
</comment>
<feature type="transmembrane region" description="Helical" evidence="5">
    <location>
        <begin position="64"/>
        <end position="84"/>
    </location>
</feature>
<keyword evidence="4 5" id="KW-0472">Membrane</keyword>
<dbReference type="OrthoDB" id="9811701at2"/>
<feature type="transmembrane region" description="Helical" evidence="5">
    <location>
        <begin position="6"/>
        <end position="25"/>
    </location>
</feature>
<dbReference type="GO" id="GO:0016020">
    <property type="term" value="C:membrane"/>
    <property type="evidence" value="ECO:0007669"/>
    <property type="project" value="UniProtKB-SubCell"/>
</dbReference>
<evidence type="ECO:0000256" key="1">
    <source>
        <dbReference type="ARBA" id="ARBA00004141"/>
    </source>
</evidence>
<feature type="transmembrane region" description="Helical" evidence="5">
    <location>
        <begin position="91"/>
        <end position="112"/>
    </location>
</feature>
<sequence>MTALLNSPLFGIGISVLAFQCALIIYRRFRIALCNPLLVSVIIITVFLSIFHISFATYNKGGRFISYFLGPATVILAVPLYQQLSLLKDHLIPIIVGIIVGSVVSITSVFFLTKLFGITGDLAVSLLPKSITTPIGIEVAKQIGGIPSVTAGAIIVTGMIGAVIGPLICKLFGIRDEVAVGIAMGTSAHAIGTTKAIELGPVQGAMSGLAIGLAGFITVILVPFLLKIL</sequence>
<gene>
    <name evidence="6" type="ordered locus">TherJR_0635</name>
</gene>
<feature type="transmembrane region" description="Helical" evidence="5">
    <location>
        <begin position="205"/>
        <end position="226"/>
    </location>
</feature>
<dbReference type="RefSeq" id="WP_013119529.1">
    <property type="nucleotide sequence ID" value="NC_014152.1"/>
</dbReference>
<evidence type="ECO:0000256" key="2">
    <source>
        <dbReference type="ARBA" id="ARBA00022692"/>
    </source>
</evidence>
<evidence type="ECO:0000256" key="4">
    <source>
        <dbReference type="ARBA" id="ARBA00023136"/>
    </source>
</evidence>
<dbReference type="EMBL" id="CP002028">
    <property type="protein sequence ID" value="ADG81508.1"/>
    <property type="molecule type" value="Genomic_DNA"/>
</dbReference>
<dbReference type="Pfam" id="PF04172">
    <property type="entry name" value="LrgB"/>
    <property type="match status" value="1"/>
</dbReference>
<accession>D5XBW0</accession>
<dbReference type="PANTHER" id="PTHR30249:SF0">
    <property type="entry name" value="PLASTIDAL GLYCOLATE_GLYCERATE TRANSLOCATOR 1, CHLOROPLASTIC"/>
    <property type="match status" value="1"/>
</dbReference>
<dbReference type="KEGG" id="tjr:TherJR_0635"/>
<keyword evidence="2 5" id="KW-0812">Transmembrane</keyword>